<dbReference type="Proteomes" id="UP001281203">
    <property type="component" value="Unassembled WGS sequence"/>
</dbReference>
<protein>
    <submittedName>
        <fullName evidence="2">Uncharacterized protein</fullName>
    </submittedName>
</protein>
<dbReference type="RefSeq" id="WP_317064060.1">
    <property type="nucleotide sequence ID" value="NZ_WBKO01000001.1"/>
</dbReference>
<feature type="transmembrane region" description="Helical" evidence="1">
    <location>
        <begin position="127"/>
        <end position="147"/>
    </location>
</feature>
<feature type="transmembrane region" description="Helical" evidence="1">
    <location>
        <begin position="153"/>
        <end position="171"/>
    </location>
</feature>
<keyword evidence="1" id="KW-0812">Transmembrane</keyword>
<accession>A0ABU3WZ33</accession>
<keyword evidence="3" id="KW-1185">Reference proteome</keyword>
<keyword evidence="1" id="KW-0472">Membrane</keyword>
<keyword evidence="1" id="KW-1133">Transmembrane helix</keyword>
<dbReference type="Pfam" id="PF24368">
    <property type="entry name" value="DUF7524"/>
    <property type="match status" value="1"/>
</dbReference>
<name>A0ABU3WZ33_9EURY</name>
<gene>
    <name evidence="2" type="ORF">F8E02_03400</name>
</gene>
<evidence type="ECO:0000256" key="1">
    <source>
        <dbReference type="SAM" id="Phobius"/>
    </source>
</evidence>
<evidence type="ECO:0000313" key="3">
    <source>
        <dbReference type="Proteomes" id="UP001281203"/>
    </source>
</evidence>
<sequence length="175" mass="18741">MSEIHLNRRGINAIEVPQEVEAAVGSDLPLRIVNHGSPLHITLASSDSSPFSGFFHENIYVDEIEEFRIPIREDAYPGIFNVEVIAGYGAKKAQFRVVVRERAAAEPVPEESGPAGPALPAIALPPLPPAGVLAAVAAGLILYGLWLVYRVDLLNAAAFAALLVGVVLAWSRQRS</sequence>
<reference evidence="2 3" key="1">
    <citation type="submission" date="2019-10" db="EMBL/GenBank/DDBJ databases">
        <title>Isolation and characterization of Methanoculleus sp. Wushi-C6 from a hot spring well.</title>
        <authorList>
            <person name="Chen S.-C."/>
            <person name="Lan Z.-H."/>
            <person name="You Y.-T."/>
            <person name="Lai M.-C."/>
        </authorList>
    </citation>
    <scope>NUCLEOTIDE SEQUENCE [LARGE SCALE GENOMIC DNA]</scope>
    <source>
        <strain evidence="2 3">Wushi-C6</strain>
    </source>
</reference>
<dbReference type="EMBL" id="WBKO01000001">
    <property type="protein sequence ID" value="MDV2481069.1"/>
    <property type="molecule type" value="Genomic_DNA"/>
</dbReference>
<proteinExistence type="predicted"/>
<dbReference type="InterPro" id="IPR055946">
    <property type="entry name" value="DUF7524"/>
</dbReference>
<comment type="caution">
    <text evidence="2">The sequence shown here is derived from an EMBL/GenBank/DDBJ whole genome shotgun (WGS) entry which is preliminary data.</text>
</comment>
<organism evidence="2 3">
    <name type="scientific">Methanoculleus caldifontis</name>
    <dbReference type="NCBI Taxonomy" id="2651577"/>
    <lineage>
        <taxon>Archaea</taxon>
        <taxon>Methanobacteriati</taxon>
        <taxon>Methanobacteriota</taxon>
        <taxon>Stenosarchaea group</taxon>
        <taxon>Methanomicrobia</taxon>
        <taxon>Methanomicrobiales</taxon>
        <taxon>Methanomicrobiaceae</taxon>
        <taxon>Methanoculleus</taxon>
    </lineage>
</organism>
<evidence type="ECO:0000313" key="2">
    <source>
        <dbReference type="EMBL" id="MDV2481069.1"/>
    </source>
</evidence>